<feature type="binding site" evidence="18">
    <location>
        <position position="1024"/>
    </location>
    <ligand>
        <name>substrate</name>
    </ligand>
</feature>
<dbReference type="HAMAP" id="MF_01208">
    <property type="entry name" value="PyrE"/>
    <property type="match status" value="1"/>
</dbReference>
<gene>
    <name evidence="22" type="ORF">CLUMA_CG013005</name>
</gene>
<keyword evidence="10" id="KW-0479">Metal-binding</keyword>
<name>A0A1J1IHM2_9DIPT</name>
<dbReference type="InterPro" id="IPR029057">
    <property type="entry name" value="PRTase-like"/>
</dbReference>
<dbReference type="InterPro" id="IPR023031">
    <property type="entry name" value="OPRT"/>
</dbReference>
<proteinExistence type="inferred from homology"/>
<sequence length="1054" mass="117900">MNFIKCIRFYSAMAPLKLKGMKKSSQEWLLRQYSDPFVEKAKMMNYRCRSCFKLLAINENHKFLKPGKVVVDVGAAPGSWSQICVTEVNSNGAKKGQPVGTVIGIDKLQIYPIEGAIFLGNTDFSTTIAQEKIKNILQGKKVDCVLSDMAPNATGIKSLDQESIMELANSVLNFAIQLRYSNQNLINTQSTSAPSSQSVSSSTIHYGQNLYQHQSHDYDRDAKSKSHITKSERDEVLPFHSMNQTWNPPNGTDYSSHLLSATLPISIQHILKYSESIKKESAGSNAGNSMLTGSDLLGLKNGVGSNLLGNVASMVNQHHLNHHQHPNFMNGSDNNMDHHHSSTINIPTHNPMLLNQHQNGNNINMKSPTMVPIGNNIVPTKVKKERKKSVKQPNMEKRPKKKKPPKERKPRPKPGEIREKTALDGTLLYCCPECQMALPERDLVEQHVIQHAVERRFICDICNAALKRKDHLTRHKLSHIPDRPHACNICMKTFKRKEQLTLHYVIHSGEKKHVCNECGKGFYRKDHLRKHTRSHIARRVKSEMTAQNASNGGNTAHPQQGKLVIYLVFVKFAQFNMVASMEDKKKSLALKLFEISAFKFGEFTLKSGEKSPVYFDLRVMVSHYDVMDALADLIHEFIQEKEVQCDQLCGVPYTALPLATLLSVKMKQPMLIRRKEAKSYGTKKLIEGKFQPGENCLIIEDVVTTGSSIIETANDLKEEGLTIEDAIVVVNREQGGVENIETNGMKMHSIFSLTYLLETLRDAGKIDELMVKDVHEYISKSKVKLPPSAQKSKRLLMSFAERAEVAKSEVSKKLLKIMDMKKTNLCLAADVTKSETILNLAQAVGPFICILKTHADIIEDFNENFVKSLQGLATKHNFLIMEDRKFADIGNTVSLQYSKGVFRINEWADLVTAHSLPGDGVVKGLMEVAASSSERGVFLLAEMSSEGNLITSEFKEKTMKIAETYPDFVAGIVGQSADLIKDPGMIQLTPGVKLEEGEDSLGQKYNSPEYVVKEKGADIAVVGRGIILNKNPEAVAKTYRDRLWEAYNSRINAK</sequence>
<keyword evidence="9" id="KW-0808">Transferase</keyword>
<evidence type="ECO:0000256" key="18">
    <source>
        <dbReference type="PIRSR" id="PIRSR614732-2"/>
    </source>
</evidence>
<evidence type="ECO:0000256" key="5">
    <source>
        <dbReference type="ARBA" id="ARBA00011971"/>
    </source>
</evidence>
<dbReference type="SMART" id="SM00934">
    <property type="entry name" value="OMPdecase"/>
    <property type="match status" value="1"/>
</dbReference>
<evidence type="ECO:0000256" key="12">
    <source>
        <dbReference type="ARBA" id="ARBA00022793"/>
    </source>
</evidence>
<evidence type="ECO:0000256" key="7">
    <source>
        <dbReference type="ARBA" id="ARBA00015047"/>
    </source>
</evidence>
<dbReference type="InterPro" id="IPR018089">
    <property type="entry name" value="OMPdecase_AS"/>
</dbReference>
<evidence type="ECO:0000256" key="10">
    <source>
        <dbReference type="ARBA" id="ARBA00022723"/>
    </source>
</evidence>
<feature type="region of interest" description="Disordered" evidence="20">
    <location>
        <begin position="370"/>
        <end position="419"/>
    </location>
</feature>
<comment type="pathway">
    <text evidence="1">Pyrimidine metabolism; UMP biosynthesis via de novo pathway; UMP from orotate: step 2/2.</text>
</comment>
<dbReference type="CDD" id="cd06223">
    <property type="entry name" value="PRTases_typeI"/>
    <property type="match status" value="1"/>
</dbReference>
<dbReference type="SUPFAM" id="SSF53335">
    <property type="entry name" value="S-adenosyl-L-methionine-dependent methyltransferases"/>
    <property type="match status" value="1"/>
</dbReference>
<evidence type="ECO:0000256" key="1">
    <source>
        <dbReference type="ARBA" id="ARBA00004861"/>
    </source>
</evidence>
<evidence type="ECO:0000256" key="2">
    <source>
        <dbReference type="ARBA" id="ARBA00004889"/>
    </source>
</evidence>
<feature type="active site" description="For OMPdecase activity" evidence="17">
    <location>
        <position position="888"/>
    </location>
</feature>
<dbReference type="Gene3D" id="3.40.50.150">
    <property type="entry name" value="Vaccinia Virus protein VP39"/>
    <property type="match status" value="1"/>
</dbReference>
<dbReference type="GO" id="GO:0006207">
    <property type="term" value="P:'de novo' pyrimidine nucleobase biosynthetic process"/>
    <property type="evidence" value="ECO:0007669"/>
    <property type="project" value="InterPro"/>
</dbReference>
<organism evidence="22 23">
    <name type="scientific">Clunio marinus</name>
    <dbReference type="NCBI Taxonomy" id="568069"/>
    <lineage>
        <taxon>Eukaryota</taxon>
        <taxon>Metazoa</taxon>
        <taxon>Ecdysozoa</taxon>
        <taxon>Arthropoda</taxon>
        <taxon>Hexapoda</taxon>
        <taxon>Insecta</taxon>
        <taxon>Pterygota</taxon>
        <taxon>Neoptera</taxon>
        <taxon>Endopterygota</taxon>
        <taxon>Diptera</taxon>
        <taxon>Nematocera</taxon>
        <taxon>Chironomoidea</taxon>
        <taxon>Chironomidae</taxon>
        <taxon>Clunio</taxon>
    </lineage>
</organism>
<feature type="active site" description="For OMPdecase activity" evidence="17">
    <location>
        <position position="885"/>
    </location>
</feature>
<dbReference type="UniPathway" id="UPA00070">
    <property type="reaction ID" value="UER00119"/>
</dbReference>
<evidence type="ECO:0000256" key="4">
    <source>
        <dbReference type="ARBA" id="ARBA00009769"/>
    </source>
</evidence>
<feature type="domain" description="C2H2-type" evidence="21">
    <location>
        <begin position="457"/>
        <end position="484"/>
    </location>
</feature>
<evidence type="ECO:0000259" key="21">
    <source>
        <dbReference type="PROSITE" id="PS50157"/>
    </source>
</evidence>
<keyword evidence="11 19" id="KW-0863">Zinc-finger</keyword>
<dbReference type="PROSITE" id="PS00028">
    <property type="entry name" value="ZINC_FINGER_C2H2_1"/>
    <property type="match status" value="4"/>
</dbReference>
<feature type="active site" description="For OMPdecase activity" evidence="17">
    <location>
        <position position="883"/>
    </location>
</feature>
<dbReference type="Gene3D" id="3.30.160.60">
    <property type="entry name" value="Classic Zinc Finger"/>
    <property type="match status" value="3"/>
</dbReference>
<evidence type="ECO:0000256" key="13">
    <source>
        <dbReference type="ARBA" id="ARBA00022833"/>
    </source>
</evidence>
<dbReference type="SMART" id="SM00355">
    <property type="entry name" value="ZnF_C2H2"/>
    <property type="match status" value="4"/>
</dbReference>
<dbReference type="Pfam" id="PF00215">
    <property type="entry name" value="OMPdecase"/>
    <property type="match status" value="1"/>
</dbReference>
<dbReference type="InterPro" id="IPR001754">
    <property type="entry name" value="OMPdeCOase_dom"/>
</dbReference>
<keyword evidence="13" id="KW-0862">Zinc</keyword>
<dbReference type="PROSITE" id="PS00156">
    <property type="entry name" value="OMPDECASE"/>
    <property type="match status" value="1"/>
</dbReference>
<dbReference type="EC" id="4.1.1.23" evidence="6"/>
<dbReference type="NCBIfam" id="TIGR01740">
    <property type="entry name" value="pyrF"/>
    <property type="match status" value="1"/>
</dbReference>
<evidence type="ECO:0000256" key="15">
    <source>
        <dbReference type="ARBA" id="ARBA00023239"/>
    </source>
</evidence>
<dbReference type="GO" id="GO:0032259">
    <property type="term" value="P:methylation"/>
    <property type="evidence" value="ECO:0007669"/>
    <property type="project" value="InterPro"/>
</dbReference>
<evidence type="ECO:0000256" key="17">
    <source>
        <dbReference type="PIRSR" id="PIRSR614732-1"/>
    </source>
</evidence>
<dbReference type="InterPro" id="IPR013785">
    <property type="entry name" value="Aldolase_TIM"/>
</dbReference>
<feature type="binding site" evidence="18">
    <location>
        <position position="830"/>
    </location>
    <ligand>
        <name>substrate</name>
    </ligand>
</feature>
<dbReference type="SUPFAM" id="SSF57667">
    <property type="entry name" value="beta-beta-alpha zinc fingers"/>
    <property type="match status" value="2"/>
</dbReference>
<comment type="pathway">
    <text evidence="2">Pyrimidine metabolism; UMP biosynthesis via de novo pathway; UMP from orotate: step 1/2.</text>
</comment>
<dbReference type="InterPro" id="IPR004467">
    <property type="entry name" value="Or_phspho_trans_dom"/>
</dbReference>
<evidence type="ECO:0000256" key="19">
    <source>
        <dbReference type="PROSITE-ProRule" id="PRU00042"/>
    </source>
</evidence>
<dbReference type="GO" id="GO:0004588">
    <property type="term" value="F:orotate phosphoribosyltransferase activity"/>
    <property type="evidence" value="ECO:0007669"/>
    <property type="project" value="UniProtKB-EC"/>
</dbReference>
<feature type="compositionally biased region" description="Basic and acidic residues" evidence="20">
    <location>
        <begin position="214"/>
        <end position="231"/>
    </location>
</feature>
<keyword evidence="14" id="KW-0665">Pyrimidine biosynthesis</keyword>
<dbReference type="EC" id="2.4.2.10" evidence="5"/>
<dbReference type="GO" id="GO:0004590">
    <property type="term" value="F:orotidine-5'-phosphate decarboxylase activity"/>
    <property type="evidence" value="ECO:0007669"/>
    <property type="project" value="UniProtKB-EC"/>
</dbReference>
<accession>A0A1J1IHM2</accession>
<evidence type="ECO:0000256" key="8">
    <source>
        <dbReference type="ARBA" id="ARBA00022676"/>
    </source>
</evidence>
<evidence type="ECO:0000256" key="9">
    <source>
        <dbReference type="ARBA" id="ARBA00022679"/>
    </source>
</evidence>
<dbReference type="Pfam" id="PF00096">
    <property type="entry name" value="zf-C2H2"/>
    <property type="match status" value="2"/>
</dbReference>
<evidence type="ECO:0000256" key="16">
    <source>
        <dbReference type="ARBA" id="ARBA00023268"/>
    </source>
</evidence>
<dbReference type="Proteomes" id="UP000183832">
    <property type="component" value="Unassembled WGS sequence"/>
</dbReference>
<dbReference type="InterPro" id="IPR002877">
    <property type="entry name" value="RNA_MeTrfase_FtsJ_dom"/>
</dbReference>
<dbReference type="FunFam" id="3.30.160.60:FF:000065">
    <property type="entry name" value="B-cell CLL/lymphoma 6, member B"/>
    <property type="match status" value="1"/>
</dbReference>
<dbReference type="Pfam" id="PF01728">
    <property type="entry name" value="FtsJ"/>
    <property type="match status" value="1"/>
</dbReference>
<dbReference type="GO" id="GO:0008168">
    <property type="term" value="F:methyltransferase activity"/>
    <property type="evidence" value="ECO:0007669"/>
    <property type="project" value="InterPro"/>
</dbReference>
<dbReference type="InterPro" id="IPR013087">
    <property type="entry name" value="Znf_C2H2_type"/>
</dbReference>
<dbReference type="InterPro" id="IPR014732">
    <property type="entry name" value="OMPdecase"/>
</dbReference>
<keyword evidence="12" id="KW-0210">Decarboxylase</keyword>
<dbReference type="Gene3D" id="3.20.20.70">
    <property type="entry name" value="Aldolase class I"/>
    <property type="match status" value="1"/>
</dbReference>
<feature type="compositionally biased region" description="Basic residues" evidence="20">
    <location>
        <begin position="398"/>
        <end position="412"/>
    </location>
</feature>
<keyword evidence="8" id="KW-0328">Glycosyltransferase</keyword>
<feature type="compositionally biased region" description="Basic residues" evidence="20">
    <location>
        <begin position="381"/>
        <end position="390"/>
    </location>
</feature>
<dbReference type="CDD" id="cd04725">
    <property type="entry name" value="OMP_decarboxylase_like"/>
    <property type="match status" value="1"/>
</dbReference>
<evidence type="ECO:0000256" key="6">
    <source>
        <dbReference type="ARBA" id="ARBA00012321"/>
    </source>
</evidence>
<dbReference type="PANTHER" id="PTHR19278">
    <property type="entry name" value="OROTATE PHOSPHORIBOSYLTRANSFERASE"/>
    <property type="match status" value="1"/>
</dbReference>
<dbReference type="PANTHER" id="PTHR19278:SF9">
    <property type="entry name" value="URIDINE 5'-MONOPHOSPHATE SYNTHASE"/>
    <property type="match status" value="1"/>
</dbReference>
<feature type="domain" description="C2H2-type" evidence="21">
    <location>
        <begin position="485"/>
        <end position="512"/>
    </location>
</feature>
<evidence type="ECO:0000256" key="20">
    <source>
        <dbReference type="SAM" id="MobiDB-lite"/>
    </source>
</evidence>
<dbReference type="InterPro" id="IPR000836">
    <property type="entry name" value="PRTase_dom"/>
</dbReference>
<dbReference type="SUPFAM" id="SSF53271">
    <property type="entry name" value="PRTase-like"/>
    <property type="match status" value="1"/>
</dbReference>
<feature type="region of interest" description="Disordered" evidence="20">
    <location>
        <begin position="212"/>
        <end position="231"/>
    </location>
</feature>
<dbReference type="PROSITE" id="PS50157">
    <property type="entry name" value="ZINC_FINGER_C2H2_2"/>
    <property type="match status" value="3"/>
</dbReference>
<dbReference type="FunFam" id="3.20.20.70:FF:000245">
    <property type="entry name" value="Bifunctional UMP-synthetase"/>
    <property type="match status" value="1"/>
</dbReference>
<feature type="binding site" evidence="18">
    <location>
        <position position="1003"/>
    </location>
    <ligand>
        <name>substrate</name>
    </ligand>
</feature>
<keyword evidence="15" id="KW-0456">Lyase</keyword>
<feature type="binding site" evidence="18">
    <location>
        <position position="944"/>
    </location>
    <ligand>
        <name>substrate</name>
    </ligand>
</feature>
<evidence type="ECO:0000256" key="3">
    <source>
        <dbReference type="ARBA" id="ARBA00006221"/>
    </source>
</evidence>
<dbReference type="AlphaFoldDB" id="A0A1J1IHM2"/>
<keyword evidence="23" id="KW-1185">Reference proteome</keyword>
<dbReference type="InterPro" id="IPR036236">
    <property type="entry name" value="Znf_C2H2_sf"/>
</dbReference>
<comment type="similarity">
    <text evidence="4">In the C-terminal section; belongs to the OMP decarboxylase family.</text>
</comment>
<keyword evidence="16" id="KW-0511">Multifunctional enzyme</keyword>
<dbReference type="STRING" id="568069.A0A1J1IHM2"/>
<evidence type="ECO:0000256" key="11">
    <source>
        <dbReference type="ARBA" id="ARBA00022771"/>
    </source>
</evidence>
<dbReference type="InterPro" id="IPR029063">
    <property type="entry name" value="SAM-dependent_MTases_sf"/>
</dbReference>
<reference evidence="22 23" key="1">
    <citation type="submission" date="2015-04" db="EMBL/GenBank/DDBJ databases">
        <authorList>
            <person name="Syromyatnikov M.Y."/>
            <person name="Popov V.N."/>
        </authorList>
    </citation>
    <scope>NUCLEOTIDE SEQUENCE [LARGE SCALE GENOMIC DNA]</scope>
</reference>
<evidence type="ECO:0000313" key="23">
    <source>
        <dbReference type="Proteomes" id="UP000183832"/>
    </source>
</evidence>
<dbReference type="Gene3D" id="3.40.50.2020">
    <property type="match status" value="1"/>
</dbReference>
<feature type="binding site" evidence="18">
    <location>
        <position position="1023"/>
    </location>
    <ligand>
        <name>substrate</name>
    </ligand>
</feature>
<feature type="domain" description="C2H2-type" evidence="21">
    <location>
        <begin position="513"/>
        <end position="540"/>
    </location>
</feature>
<dbReference type="EMBL" id="CVRI01000052">
    <property type="protein sequence ID" value="CRK99704.1"/>
    <property type="molecule type" value="Genomic_DNA"/>
</dbReference>
<evidence type="ECO:0000256" key="14">
    <source>
        <dbReference type="ARBA" id="ARBA00022975"/>
    </source>
</evidence>
<dbReference type="FunFam" id="3.40.50.2020:FF:000025">
    <property type="entry name" value="Uridine monophosphate synthetase"/>
    <property type="match status" value="1"/>
</dbReference>
<dbReference type="GO" id="GO:0008270">
    <property type="term" value="F:zinc ion binding"/>
    <property type="evidence" value="ECO:0007669"/>
    <property type="project" value="UniProtKB-KW"/>
</dbReference>
<feature type="binding site" evidence="18">
    <location>
        <position position="852"/>
    </location>
    <ligand>
        <name>substrate</name>
    </ligand>
</feature>
<comment type="similarity">
    <text evidence="3">In the N-terminal section; belongs to the purine/pyrimidine phosphoribosyltransferase family.</text>
</comment>
<dbReference type="FunFam" id="3.30.160.60:FF:000843">
    <property type="entry name" value="Potential zinc finger protein"/>
    <property type="match status" value="1"/>
</dbReference>
<protein>
    <recommendedName>
        <fullName evidence="7">Uridine 5'-monophosphate synthase</fullName>
        <ecNumber evidence="5">2.4.2.10</ecNumber>
        <ecNumber evidence="6">4.1.1.23</ecNumber>
    </recommendedName>
</protein>
<dbReference type="OrthoDB" id="10263753at2759"/>
<evidence type="ECO:0000313" key="22">
    <source>
        <dbReference type="EMBL" id="CRK99704.1"/>
    </source>
</evidence>
<dbReference type="NCBIfam" id="TIGR00336">
    <property type="entry name" value="pyrE"/>
    <property type="match status" value="1"/>
</dbReference>
<dbReference type="SUPFAM" id="SSF51366">
    <property type="entry name" value="Ribulose-phoshate binding barrel"/>
    <property type="match status" value="1"/>
</dbReference>
<dbReference type="GO" id="GO:0044205">
    <property type="term" value="P:'de novo' UMP biosynthetic process"/>
    <property type="evidence" value="ECO:0007669"/>
    <property type="project" value="UniProtKB-UniPathway"/>
</dbReference>
<dbReference type="InterPro" id="IPR011060">
    <property type="entry name" value="RibuloseP-bd_barrel"/>
</dbReference>